<dbReference type="Gene3D" id="3.30.565.10">
    <property type="entry name" value="Histidine kinase-like ATPase, C-terminal domain"/>
    <property type="match status" value="1"/>
</dbReference>
<feature type="coiled-coil region" evidence="1">
    <location>
        <begin position="240"/>
        <end position="274"/>
    </location>
</feature>
<reference evidence="3" key="2">
    <citation type="submission" date="2021-09" db="EMBL/GenBank/DDBJ databases">
        <authorList>
            <person name="Gilroy R."/>
        </authorList>
    </citation>
    <scope>NUCLEOTIDE SEQUENCE</scope>
    <source>
        <strain evidence="3">ChiBcec21-2208</strain>
    </source>
</reference>
<protein>
    <submittedName>
        <fullName evidence="3">GHKL domain-containing protein</fullName>
    </submittedName>
</protein>
<gene>
    <name evidence="3" type="ORF">K8V20_04825</name>
</gene>
<dbReference type="AlphaFoldDB" id="A0A921LNN7"/>
<feature type="transmembrane region" description="Helical" evidence="2">
    <location>
        <begin position="93"/>
        <end position="115"/>
    </location>
</feature>
<feature type="transmembrane region" description="Helical" evidence="2">
    <location>
        <begin position="63"/>
        <end position="86"/>
    </location>
</feature>
<keyword evidence="2" id="KW-1133">Transmembrane helix</keyword>
<feature type="transmembrane region" description="Helical" evidence="2">
    <location>
        <begin position="33"/>
        <end position="51"/>
    </location>
</feature>
<evidence type="ECO:0000313" key="3">
    <source>
        <dbReference type="EMBL" id="HJG27955.1"/>
    </source>
</evidence>
<name>A0A921LNN7_9FIRM</name>
<evidence type="ECO:0000256" key="2">
    <source>
        <dbReference type="SAM" id="Phobius"/>
    </source>
</evidence>
<reference evidence="3" key="1">
    <citation type="journal article" date="2021" name="PeerJ">
        <title>Extensive microbial diversity within the chicken gut microbiome revealed by metagenomics and culture.</title>
        <authorList>
            <person name="Gilroy R."/>
            <person name="Ravi A."/>
            <person name="Getino M."/>
            <person name="Pursley I."/>
            <person name="Horton D.L."/>
            <person name="Alikhan N.F."/>
            <person name="Baker D."/>
            <person name="Gharbi K."/>
            <person name="Hall N."/>
            <person name="Watson M."/>
            <person name="Adriaenssens E.M."/>
            <person name="Foster-Nyarko E."/>
            <person name="Jarju S."/>
            <person name="Secka A."/>
            <person name="Antonio M."/>
            <person name="Oren A."/>
            <person name="Chaudhuri R.R."/>
            <person name="La Ragione R."/>
            <person name="Hildebrand F."/>
            <person name="Pallen M.J."/>
        </authorList>
    </citation>
    <scope>NUCLEOTIDE SEQUENCE</scope>
    <source>
        <strain evidence="3">ChiBcec21-2208</strain>
    </source>
</reference>
<proteinExistence type="predicted"/>
<sequence length="435" mass="48448">MKEILLAWLPTVPAYFLGIYQFRFMLTPRPGVGYRLLFVVYGLVLLGAKSFSDFYWQITGTGQGLSCLVVCLMVLTLPLFLLLCFGGDWRRRLFVLFPAVCLHSFVVSPFCLLVMNQPWPLPYYSRWLGISALFFLGSLAACAISCLLCLPLIRMAEALPHPLYTALAVASPLLNLAINLQQALFLLKGTNRLYGMLRHLPFLMLESIAIGFVFLWLVNRYARQTLAIAAAREQMHRHALEAQQRSVEQLRALRRQHRRSLKELQALLEREDTAAALETVRRMTRRDAQATHRYADNPVADVALADAARRCAEAGVTLQIHGTLPRSCTLPPVDLASLLYNLFSNGANAAAQAPRPARLSIDFCTAAGRLCVTVRNSVGNTLSRPRGEDHGFGQKILREITGRYDGSYTLEREGCEAVAVAMVCLPEEKGGPTHD</sequence>
<keyword evidence="2" id="KW-0812">Transmembrane</keyword>
<feature type="transmembrane region" description="Helical" evidence="2">
    <location>
        <begin position="200"/>
        <end position="218"/>
    </location>
</feature>
<feature type="transmembrane region" description="Helical" evidence="2">
    <location>
        <begin position="162"/>
        <end position="180"/>
    </location>
</feature>
<evidence type="ECO:0000313" key="4">
    <source>
        <dbReference type="Proteomes" id="UP000782880"/>
    </source>
</evidence>
<evidence type="ECO:0000256" key="1">
    <source>
        <dbReference type="SAM" id="Coils"/>
    </source>
</evidence>
<keyword evidence="2" id="KW-0472">Membrane</keyword>
<feature type="transmembrane region" description="Helical" evidence="2">
    <location>
        <begin position="6"/>
        <end position="26"/>
    </location>
</feature>
<dbReference type="EMBL" id="DYVE01000121">
    <property type="protein sequence ID" value="HJG27955.1"/>
    <property type="molecule type" value="Genomic_DNA"/>
</dbReference>
<comment type="caution">
    <text evidence="3">The sequence shown here is derived from an EMBL/GenBank/DDBJ whole genome shotgun (WGS) entry which is preliminary data.</text>
</comment>
<dbReference type="Proteomes" id="UP000782880">
    <property type="component" value="Unassembled WGS sequence"/>
</dbReference>
<feature type="transmembrane region" description="Helical" evidence="2">
    <location>
        <begin position="127"/>
        <end position="150"/>
    </location>
</feature>
<organism evidence="3 4">
    <name type="scientific">Subdoligranulum variabile</name>
    <dbReference type="NCBI Taxonomy" id="214851"/>
    <lineage>
        <taxon>Bacteria</taxon>
        <taxon>Bacillati</taxon>
        <taxon>Bacillota</taxon>
        <taxon>Clostridia</taxon>
        <taxon>Eubacteriales</taxon>
        <taxon>Oscillospiraceae</taxon>
        <taxon>Subdoligranulum</taxon>
    </lineage>
</organism>
<accession>A0A921LNN7</accession>
<dbReference type="InterPro" id="IPR036890">
    <property type="entry name" value="HATPase_C_sf"/>
</dbReference>
<keyword evidence="1" id="KW-0175">Coiled coil</keyword>